<evidence type="ECO:0000313" key="2">
    <source>
        <dbReference type="Proteomes" id="UP000250123"/>
    </source>
</evidence>
<name>A0A330M343_9GAMM</name>
<evidence type="ECO:0000313" key="1">
    <source>
        <dbReference type="EMBL" id="SQH74127.1"/>
    </source>
</evidence>
<dbReference type="EMBL" id="LS483452">
    <property type="protein sequence ID" value="SQH74127.1"/>
    <property type="molecule type" value="Genomic_DNA"/>
</dbReference>
<dbReference type="Proteomes" id="UP000250123">
    <property type="component" value="Chromosome SHEWBE"/>
</dbReference>
<sequence>MSNLLTVSHITQLVCEVISGKTPEGTLDRGVLRSGNLNLGKPAGSLLLTAEAPINQFSLLLPNGTK</sequence>
<accession>A0A330M343</accession>
<proteinExistence type="predicted"/>
<reference evidence="2" key="1">
    <citation type="submission" date="2018-06" db="EMBL/GenBank/DDBJ databases">
        <authorList>
            <person name="Cea G.-C."/>
            <person name="William W."/>
        </authorList>
    </citation>
    <scope>NUCLEOTIDE SEQUENCE [LARGE SCALE GENOMIC DNA]</scope>
    <source>
        <strain evidence="2">DB21MT-2</strain>
    </source>
</reference>
<gene>
    <name evidence="1" type="ORF">SHEWBE_0126</name>
</gene>
<dbReference type="KEGG" id="sbk:SHEWBE_0126"/>
<protein>
    <submittedName>
        <fullName evidence="1">Uncharacterized protein</fullName>
    </submittedName>
</protein>
<organism evidence="1 2">
    <name type="scientific">Shewanella benthica</name>
    <dbReference type="NCBI Taxonomy" id="43661"/>
    <lineage>
        <taxon>Bacteria</taxon>
        <taxon>Pseudomonadati</taxon>
        <taxon>Pseudomonadota</taxon>
        <taxon>Gammaproteobacteria</taxon>
        <taxon>Alteromonadales</taxon>
        <taxon>Shewanellaceae</taxon>
        <taxon>Shewanella</taxon>
    </lineage>
</organism>
<dbReference type="AlphaFoldDB" id="A0A330M343"/>